<sequence>MANEDLVLRRRFIDFEEVYGAGWEDSQRNLYKYFAKSFGCRLVDACTAVPPDIVELLGQTSFRTSLRLTIAVNEDLLLMPKSDRNGFIGKGELFAWAPRSAPSSPDSFIWDEHISWLRTCYWYNHAPDGAYGSTWIADCKVIYLGSFAPLDEHTRNEFIEKVKAREES</sequence>
<proteinExistence type="predicted"/>
<dbReference type="RefSeq" id="WP_110530325.1">
    <property type="nucleotide sequence ID" value="NZ_QKOE01000045.1"/>
</dbReference>
<accession>A0A323UPF4</accession>
<dbReference type="Proteomes" id="UP000248259">
    <property type="component" value="Unassembled WGS sequence"/>
</dbReference>
<dbReference type="EMBL" id="QKOE01000045">
    <property type="protein sequence ID" value="PZA14289.1"/>
    <property type="molecule type" value="Genomic_DNA"/>
</dbReference>
<gene>
    <name evidence="1" type="ORF">DNK49_22675</name>
</gene>
<protein>
    <submittedName>
        <fullName evidence="1">Uncharacterized protein</fullName>
    </submittedName>
</protein>
<dbReference type="AlphaFoldDB" id="A0A323UPF4"/>
<comment type="caution">
    <text evidence="1">The sequence shown here is derived from an EMBL/GenBank/DDBJ whole genome shotgun (WGS) entry which is preliminary data.</text>
</comment>
<keyword evidence="2" id="KW-1185">Reference proteome</keyword>
<evidence type="ECO:0000313" key="2">
    <source>
        <dbReference type="Proteomes" id="UP000248259"/>
    </source>
</evidence>
<reference evidence="1 2" key="1">
    <citation type="submission" date="2018-06" db="EMBL/GenBank/DDBJ databases">
        <title>Azoarcus communis strain SWub3 genome.</title>
        <authorList>
            <person name="Zorraquino Salvo V."/>
            <person name="Toubiana D."/>
            <person name="Blumwald E."/>
        </authorList>
    </citation>
    <scope>NUCLEOTIDE SEQUENCE [LARGE SCALE GENOMIC DNA]</scope>
    <source>
        <strain evidence="1 2">SWub3</strain>
    </source>
</reference>
<name>A0A323UPF4_9RHOO</name>
<dbReference type="OrthoDB" id="9150066at2"/>
<evidence type="ECO:0000313" key="1">
    <source>
        <dbReference type="EMBL" id="PZA14289.1"/>
    </source>
</evidence>
<organism evidence="1 2">
    <name type="scientific">Parazoarcus communis SWub3 = DSM 12120</name>
    <dbReference type="NCBI Taxonomy" id="1121029"/>
    <lineage>
        <taxon>Bacteria</taxon>
        <taxon>Pseudomonadati</taxon>
        <taxon>Pseudomonadota</taxon>
        <taxon>Betaproteobacteria</taxon>
        <taxon>Rhodocyclales</taxon>
        <taxon>Zoogloeaceae</taxon>
        <taxon>Parazoarcus</taxon>
    </lineage>
</organism>